<accession>A0A9N9S7Q2</accession>
<reference evidence="7" key="2">
    <citation type="submission" date="2022-10" db="EMBL/GenBank/DDBJ databases">
        <authorList>
            <consortium name="ENA_rothamsted_submissions"/>
            <consortium name="culmorum"/>
            <person name="King R."/>
        </authorList>
    </citation>
    <scope>NUCLEOTIDE SEQUENCE</scope>
</reference>
<feature type="domain" description="Serpin" evidence="6">
    <location>
        <begin position="33"/>
        <end position="388"/>
    </location>
</feature>
<protein>
    <recommendedName>
        <fullName evidence="6">Serpin domain-containing protein</fullName>
    </recommendedName>
</protein>
<dbReference type="GO" id="GO:0004867">
    <property type="term" value="F:serine-type endopeptidase inhibitor activity"/>
    <property type="evidence" value="ECO:0007669"/>
    <property type="project" value="UniProtKB-KW"/>
</dbReference>
<dbReference type="PANTHER" id="PTHR11461:SF211">
    <property type="entry name" value="GH10112P-RELATED"/>
    <property type="match status" value="1"/>
</dbReference>
<dbReference type="PANTHER" id="PTHR11461">
    <property type="entry name" value="SERINE PROTEASE INHIBITOR, SERPIN"/>
    <property type="match status" value="1"/>
</dbReference>
<dbReference type="OrthoDB" id="671595at2759"/>
<dbReference type="SUPFAM" id="SSF56574">
    <property type="entry name" value="Serpins"/>
    <property type="match status" value="1"/>
</dbReference>
<dbReference type="InterPro" id="IPR036186">
    <property type="entry name" value="Serpin_sf"/>
</dbReference>
<dbReference type="Gene3D" id="3.30.497.10">
    <property type="entry name" value="Antithrombin, subunit I, domain 2"/>
    <property type="match status" value="1"/>
</dbReference>
<evidence type="ECO:0000256" key="2">
    <source>
        <dbReference type="ARBA" id="ARBA00022690"/>
    </source>
</evidence>
<dbReference type="SMART" id="SM00093">
    <property type="entry name" value="SERPIN"/>
    <property type="match status" value="1"/>
</dbReference>
<organism evidence="7 8">
    <name type="scientific">Chironomus riparius</name>
    <dbReference type="NCBI Taxonomy" id="315576"/>
    <lineage>
        <taxon>Eukaryota</taxon>
        <taxon>Metazoa</taxon>
        <taxon>Ecdysozoa</taxon>
        <taxon>Arthropoda</taxon>
        <taxon>Hexapoda</taxon>
        <taxon>Insecta</taxon>
        <taxon>Pterygota</taxon>
        <taxon>Neoptera</taxon>
        <taxon>Endopterygota</taxon>
        <taxon>Diptera</taxon>
        <taxon>Nematocera</taxon>
        <taxon>Chironomoidea</taxon>
        <taxon>Chironomidae</taxon>
        <taxon>Chironominae</taxon>
        <taxon>Chironomus</taxon>
    </lineage>
</organism>
<dbReference type="PROSITE" id="PS00284">
    <property type="entry name" value="SERPIN"/>
    <property type="match status" value="1"/>
</dbReference>
<keyword evidence="3" id="KW-0722">Serine protease inhibitor</keyword>
<keyword evidence="8" id="KW-1185">Reference proteome</keyword>
<dbReference type="InterPro" id="IPR042178">
    <property type="entry name" value="Serpin_sf_1"/>
</dbReference>
<dbReference type="InterPro" id="IPR042185">
    <property type="entry name" value="Serpin_sf_2"/>
</dbReference>
<dbReference type="InterPro" id="IPR000215">
    <property type="entry name" value="Serpin_fam"/>
</dbReference>
<dbReference type="Gene3D" id="2.30.39.10">
    <property type="entry name" value="Alpha-1-antitrypsin, domain 1"/>
    <property type="match status" value="1"/>
</dbReference>
<keyword evidence="5" id="KW-0732">Signal</keyword>
<dbReference type="GO" id="GO:0005615">
    <property type="term" value="C:extracellular space"/>
    <property type="evidence" value="ECO:0007669"/>
    <property type="project" value="InterPro"/>
</dbReference>
<evidence type="ECO:0000259" key="6">
    <source>
        <dbReference type="SMART" id="SM00093"/>
    </source>
</evidence>
<comment type="similarity">
    <text evidence="1 4">Belongs to the serpin family.</text>
</comment>
<evidence type="ECO:0000256" key="4">
    <source>
        <dbReference type="RuleBase" id="RU000411"/>
    </source>
</evidence>
<feature type="signal peptide" evidence="5">
    <location>
        <begin position="1"/>
        <end position="19"/>
    </location>
</feature>
<evidence type="ECO:0000313" key="8">
    <source>
        <dbReference type="Proteomes" id="UP001153620"/>
    </source>
</evidence>
<gene>
    <name evidence="7" type="ORF">CHIRRI_LOCUS13394</name>
</gene>
<dbReference type="Pfam" id="PF00079">
    <property type="entry name" value="Serpin"/>
    <property type="match status" value="1"/>
</dbReference>
<proteinExistence type="inferred from homology"/>
<evidence type="ECO:0000313" key="7">
    <source>
        <dbReference type="EMBL" id="CAG9810581.1"/>
    </source>
</evidence>
<evidence type="ECO:0000256" key="5">
    <source>
        <dbReference type="SAM" id="SignalP"/>
    </source>
</evidence>
<reference evidence="7" key="1">
    <citation type="submission" date="2022-01" db="EMBL/GenBank/DDBJ databases">
        <authorList>
            <person name="King R."/>
        </authorList>
    </citation>
    <scope>NUCLEOTIDE SEQUENCE</scope>
</reference>
<dbReference type="InterPro" id="IPR023796">
    <property type="entry name" value="Serpin_dom"/>
</dbReference>
<evidence type="ECO:0000256" key="1">
    <source>
        <dbReference type="ARBA" id="ARBA00009500"/>
    </source>
</evidence>
<feature type="chain" id="PRO_5040415171" description="Serpin domain-containing protein" evidence="5">
    <location>
        <begin position="20"/>
        <end position="388"/>
    </location>
</feature>
<dbReference type="CDD" id="cd00172">
    <property type="entry name" value="serpin"/>
    <property type="match status" value="1"/>
</dbReference>
<dbReference type="InterPro" id="IPR023795">
    <property type="entry name" value="Serpin_CS"/>
</dbReference>
<dbReference type="EMBL" id="OU895880">
    <property type="protein sequence ID" value="CAG9810581.1"/>
    <property type="molecule type" value="Genomic_DNA"/>
</dbReference>
<dbReference type="AlphaFoldDB" id="A0A9N9S7Q2"/>
<evidence type="ECO:0000256" key="3">
    <source>
        <dbReference type="ARBA" id="ARBA00022900"/>
    </source>
</evidence>
<name>A0A9N9S7Q2_9DIPT</name>
<keyword evidence="2" id="KW-0646">Protease inhibitor</keyword>
<dbReference type="Proteomes" id="UP001153620">
    <property type="component" value="Chromosome 4"/>
</dbReference>
<sequence length="388" mass="43897">MKLKSTLWIFVTVLTLSVAQNDRFMASRQQFALELFKNTQSTSNMLISPLSIDFVLHLMFLGSTKSTTTEMKNGLGYPKSFNAKAIELNLQKWSADIKMINGVEVATKIYVNNTLAIKNSYKLSIRKTLSSDLEKIAFIKSKPATKKINKWISDSTHNLIKNMIAPGVIDKDTLMILINCIYFGGKWADPFIPNANLFENFTAIDESVKTIEFMYQSSVLNFSKDVPELKGASAVSLNYDNTTVSMLFVLPPADVDFKSWMSSINKINWSAVDKSMKPVEVRLRIPKFNITFDDDMKKFLKKMQINSIFENEAHLDKIFAGQKAKVENLFHKTIIQVDEVGTVAVGVAVMKIVSYSMPFNPPEFTANRPFIFFIRSGPTIMFVGQYVE</sequence>